<evidence type="ECO:0000313" key="3">
    <source>
        <dbReference type="Proteomes" id="UP001054820"/>
    </source>
</evidence>
<accession>A0ABM7MDJ6</accession>
<dbReference type="Proteomes" id="UP001054820">
    <property type="component" value="Chromosome"/>
</dbReference>
<dbReference type="EMBL" id="AP024202">
    <property type="protein sequence ID" value="BCN93450.1"/>
    <property type="molecule type" value="Genomic_DNA"/>
</dbReference>
<sequence length="79" mass="9013">MTESELPTSIQFLLIAIQLVALGVFLYFVIPLVKSEDWKAKFIDNKTARSILIVFILILSFVWGLGAFFDAFFPVEELK</sequence>
<dbReference type="RefSeq" id="WP_237260578.1">
    <property type="nucleotide sequence ID" value="NZ_AP024202.1"/>
</dbReference>
<name>A0ABM7MDJ6_9GAMM</name>
<evidence type="ECO:0000313" key="2">
    <source>
        <dbReference type="EMBL" id="BCN93450.1"/>
    </source>
</evidence>
<keyword evidence="1" id="KW-0472">Membrane</keyword>
<keyword evidence="3" id="KW-1185">Reference proteome</keyword>
<feature type="transmembrane region" description="Helical" evidence="1">
    <location>
        <begin position="51"/>
        <end position="73"/>
    </location>
</feature>
<gene>
    <name evidence="2" type="ORF">THMIRHAM_12350</name>
</gene>
<evidence type="ECO:0008006" key="4">
    <source>
        <dbReference type="Google" id="ProtNLM"/>
    </source>
</evidence>
<reference evidence="2" key="1">
    <citation type="journal article" date="2022" name="Arch. Microbiol.">
        <title>Thiomicrorhabdus immobilis sp. nov., a mesophilic sulfur-oxidizing bacterium isolated from sediment of a brackish lake in northern Japan.</title>
        <authorList>
            <person name="Kojima H."/>
            <person name="Mochizuki J."/>
            <person name="Kanda M."/>
            <person name="Watanabe T."/>
            <person name="Fukui M."/>
        </authorList>
    </citation>
    <scope>NUCLEOTIDE SEQUENCE</scope>
    <source>
        <strain evidence="2">Am19</strain>
    </source>
</reference>
<organism evidence="2 3">
    <name type="scientific">Thiomicrorhabdus immobilis</name>
    <dbReference type="NCBI Taxonomy" id="2791037"/>
    <lineage>
        <taxon>Bacteria</taxon>
        <taxon>Pseudomonadati</taxon>
        <taxon>Pseudomonadota</taxon>
        <taxon>Gammaproteobacteria</taxon>
        <taxon>Thiotrichales</taxon>
        <taxon>Piscirickettsiaceae</taxon>
        <taxon>Thiomicrorhabdus</taxon>
    </lineage>
</organism>
<keyword evidence="1" id="KW-0812">Transmembrane</keyword>
<feature type="transmembrane region" description="Helical" evidence="1">
    <location>
        <begin position="12"/>
        <end position="30"/>
    </location>
</feature>
<protein>
    <recommendedName>
        <fullName evidence="4">DUF1146 domain-containing protein</fullName>
    </recommendedName>
</protein>
<evidence type="ECO:0000256" key="1">
    <source>
        <dbReference type="SAM" id="Phobius"/>
    </source>
</evidence>
<proteinExistence type="predicted"/>
<keyword evidence="1" id="KW-1133">Transmembrane helix</keyword>